<protein>
    <submittedName>
        <fullName evidence="1">Uncharacterized protein</fullName>
    </submittedName>
</protein>
<reference evidence="1 2" key="1">
    <citation type="submission" date="2015-01" db="EMBL/GenBank/DDBJ databases">
        <title>Evolution of Trichinella species and genotypes.</title>
        <authorList>
            <person name="Korhonen P.K."/>
            <person name="Edoardo P."/>
            <person name="Giuseppe L.R."/>
            <person name="Gasser R.B."/>
        </authorList>
    </citation>
    <scope>NUCLEOTIDE SEQUENCE [LARGE SCALE GENOMIC DNA]</scope>
    <source>
        <strain evidence="1">ISS3</strain>
    </source>
</reference>
<dbReference type="Proteomes" id="UP000054776">
    <property type="component" value="Unassembled WGS sequence"/>
</dbReference>
<dbReference type="OrthoDB" id="10551596at2759"/>
<dbReference type="InParanoid" id="A0A0V1B1H6"/>
<evidence type="ECO:0000313" key="2">
    <source>
        <dbReference type="Proteomes" id="UP000054776"/>
    </source>
</evidence>
<keyword evidence="2" id="KW-1185">Reference proteome</keyword>
<dbReference type="EMBL" id="JYDH01000129">
    <property type="protein sequence ID" value="KRY30887.1"/>
    <property type="molecule type" value="Genomic_DNA"/>
</dbReference>
<organism evidence="1 2">
    <name type="scientific">Trichinella spiralis</name>
    <name type="common">Trichina worm</name>
    <dbReference type="NCBI Taxonomy" id="6334"/>
    <lineage>
        <taxon>Eukaryota</taxon>
        <taxon>Metazoa</taxon>
        <taxon>Ecdysozoa</taxon>
        <taxon>Nematoda</taxon>
        <taxon>Enoplea</taxon>
        <taxon>Dorylaimia</taxon>
        <taxon>Trichinellida</taxon>
        <taxon>Trichinellidae</taxon>
        <taxon>Trichinella</taxon>
    </lineage>
</organism>
<sequence>MLGLRVKLEAGSTISEVNGLWLAQFGFETCIVRLCELSTIRKVSTATSMKKRLKSAWDVFSFSAYSLMSRAQRRRW</sequence>
<proteinExistence type="predicted"/>
<name>A0A0V1B1H6_TRISP</name>
<accession>A0A0V1B1H6</accession>
<gene>
    <name evidence="1" type="ORF">T01_1267</name>
</gene>
<evidence type="ECO:0000313" key="1">
    <source>
        <dbReference type="EMBL" id="KRY30887.1"/>
    </source>
</evidence>
<comment type="caution">
    <text evidence="1">The sequence shown here is derived from an EMBL/GenBank/DDBJ whole genome shotgun (WGS) entry which is preliminary data.</text>
</comment>
<dbReference type="AlphaFoldDB" id="A0A0V1B1H6"/>